<sequence>MFRSHYGLANLYLGGLSDLGINAAKNEAFLILLLLRGHAGFGLLGDSDRSNVLMNIGILCEPGPSGLDDRSVFRVDTNALSPESIRLEGIIEKQAPVSPQSNNYCAKEKGSLAKRPRF</sequence>
<keyword evidence="2" id="KW-1185">Reference proteome</keyword>
<accession>A0ABT1L6R0</accession>
<comment type="caution">
    <text evidence="1">The sequence shown here is derived from an EMBL/GenBank/DDBJ whole genome shotgun (WGS) entry which is preliminary data.</text>
</comment>
<evidence type="ECO:0000313" key="2">
    <source>
        <dbReference type="Proteomes" id="UP001320768"/>
    </source>
</evidence>
<dbReference type="RefSeq" id="WP_258569659.1">
    <property type="nucleotide sequence ID" value="NZ_JAKUDN010000002.1"/>
</dbReference>
<name>A0ABT1L6R0_9GAMM</name>
<reference evidence="1 2" key="1">
    <citation type="journal article" date="2022" name="Nat. Microbiol.">
        <title>The microbiome of a bacterivorous marine choanoflagellate contains a resource-demanding obligate bacterial associate.</title>
        <authorList>
            <person name="Needham D.M."/>
            <person name="Poirier C."/>
            <person name="Bachy C."/>
            <person name="George E.E."/>
            <person name="Wilken S."/>
            <person name="Yung C.C.M."/>
            <person name="Limardo A.J."/>
            <person name="Morando M."/>
            <person name="Sudek L."/>
            <person name="Malmstrom R.R."/>
            <person name="Keeling P.J."/>
            <person name="Santoro A.E."/>
            <person name="Worden A.Z."/>
        </authorList>
    </citation>
    <scope>NUCLEOTIDE SEQUENCE [LARGE SCALE GENOMIC DNA]</scope>
    <source>
        <strain evidence="1 2">Comchoano-2</strain>
    </source>
</reference>
<proteinExistence type="predicted"/>
<evidence type="ECO:0000313" key="1">
    <source>
        <dbReference type="EMBL" id="MCP8352553.1"/>
    </source>
</evidence>
<dbReference type="Proteomes" id="UP001320768">
    <property type="component" value="Unassembled WGS sequence"/>
</dbReference>
<gene>
    <name evidence="1" type="ORF">MKS91_04545</name>
</gene>
<dbReference type="EMBL" id="JAKUDN010000002">
    <property type="protein sequence ID" value="MCP8352553.1"/>
    <property type="molecule type" value="Genomic_DNA"/>
</dbReference>
<organism evidence="1 2">
    <name type="scientific">Candidatus Synchoanobacter obligatus</name>
    <dbReference type="NCBI Taxonomy" id="2919597"/>
    <lineage>
        <taxon>Bacteria</taxon>
        <taxon>Pseudomonadati</taxon>
        <taxon>Pseudomonadota</taxon>
        <taxon>Gammaproteobacteria</taxon>
        <taxon>Candidatus Comchoanobacterales</taxon>
        <taxon>Candidatus Comchoanobacteraceae</taxon>
        <taxon>Candidatus Synchoanobacter</taxon>
    </lineage>
</organism>
<protein>
    <submittedName>
        <fullName evidence="1">Uncharacterized protein</fullName>
    </submittedName>
</protein>